<dbReference type="AlphaFoldDB" id="A0A0D7AM90"/>
<keyword evidence="5" id="KW-0645">Protease</keyword>
<dbReference type="FunFam" id="3.40.50.1820:FF:000003">
    <property type="entry name" value="Dipeptidyl peptidase 4"/>
    <property type="match status" value="1"/>
</dbReference>
<dbReference type="GO" id="GO:0004252">
    <property type="term" value="F:serine-type endopeptidase activity"/>
    <property type="evidence" value="ECO:0007669"/>
    <property type="project" value="InterPro"/>
</dbReference>
<dbReference type="EMBL" id="KN881647">
    <property type="protein sequence ID" value="KIY51898.1"/>
    <property type="molecule type" value="Genomic_DNA"/>
</dbReference>
<evidence type="ECO:0000256" key="9">
    <source>
        <dbReference type="ARBA" id="ARBA00022968"/>
    </source>
</evidence>
<evidence type="ECO:0008006" key="19">
    <source>
        <dbReference type="Google" id="ProtNLM"/>
    </source>
</evidence>
<dbReference type="Gene3D" id="3.40.50.1820">
    <property type="entry name" value="alpha/beta hydrolase"/>
    <property type="match status" value="1"/>
</dbReference>
<organism evidence="17 18">
    <name type="scientific">Fistulina hepatica ATCC 64428</name>
    <dbReference type="NCBI Taxonomy" id="1128425"/>
    <lineage>
        <taxon>Eukaryota</taxon>
        <taxon>Fungi</taxon>
        <taxon>Dikarya</taxon>
        <taxon>Basidiomycota</taxon>
        <taxon>Agaricomycotina</taxon>
        <taxon>Agaricomycetes</taxon>
        <taxon>Agaricomycetidae</taxon>
        <taxon>Agaricales</taxon>
        <taxon>Fistulinaceae</taxon>
        <taxon>Fistulina</taxon>
    </lineage>
</organism>
<evidence type="ECO:0000259" key="15">
    <source>
        <dbReference type="Pfam" id="PF00326"/>
    </source>
</evidence>
<feature type="region of interest" description="Disordered" evidence="13">
    <location>
        <begin position="1"/>
        <end position="27"/>
    </location>
</feature>
<keyword evidence="12" id="KW-0325">Glycoprotein</keyword>
<dbReference type="Gene3D" id="2.140.10.30">
    <property type="entry name" value="Dipeptidylpeptidase IV, N-terminal domain"/>
    <property type="match status" value="1"/>
</dbReference>
<evidence type="ECO:0000256" key="10">
    <source>
        <dbReference type="ARBA" id="ARBA00022989"/>
    </source>
</evidence>
<keyword evidence="7" id="KW-0378">Hydrolase</keyword>
<evidence type="ECO:0000256" key="1">
    <source>
        <dbReference type="ARBA" id="ARBA00004576"/>
    </source>
</evidence>
<keyword evidence="18" id="KW-1185">Reference proteome</keyword>
<protein>
    <recommendedName>
        <fullName evidence="19">Dipeptidyl aminopeptidase</fullName>
    </recommendedName>
</protein>
<feature type="compositionally biased region" description="Basic and acidic residues" evidence="13">
    <location>
        <begin position="12"/>
        <end position="22"/>
    </location>
</feature>
<keyword evidence="3" id="KW-0031">Aminopeptidase</keyword>
<evidence type="ECO:0000313" key="18">
    <source>
        <dbReference type="Proteomes" id="UP000054144"/>
    </source>
</evidence>
<dbReference type="Pfam" id="PF00326">
    <property type="entry name" value="Peptidase_S9"/>
    <property type="match status" value="1"/>
</dbReference>
<dbReference type="MEROPS" id="S09.006"/>
<dbReference type="PROSITE" id="PS00708">
    <property type="entry name" value="PRO_ENDOPEP_SER"/>
    <property type="match status" value="1"/>
</dbReference>
<evidence type="ECO:0000313" key="17">
    <source>
        <dbReference type="EMBL" id="KIY51898.1"/>
    </source>
</evidence>
<keyword evidence="8" id="KW-0720">Serine protease</keyword>
<dbReference type="InterPro" id="IPR002471">
    <property type="entry name" value="Pept_S9_AS"/>
</dbReference>
<evidence type="ECO:0000256" key="4">
    <source>
        <dbReference type="ARBA" id="ARBA00022554"/>
    </source>
</evidence>
<dbReference type="SUPFAM" id="SSF82171">
    <property type="entry name" value="DPP6 N-terminal domain-like"/>
    <property type="match status" value="1"/>
</dbReference>
<feature type="transmembrane region" description="Helical" evidence="14">
    <location>
        <begin position="95"/>
        <end position="118"/>
    </location>
</feature>
<reference evidence="17 18" key="1">
    <citation type="journal article" date="2015" name="Fungal Genet. Biol.">
        <title>Evolution of novel wood decay mechanisms in Agaricales revealed by the genome sequences of Fistulina hepatica and Cylindrobasidium torrendii.</title>
        <authorList>
            <person name="Floudas D."/>
            <person name="Held B.W."/>
            <person name="Riley R."/>
            <person name="Nagy L.G."/>
            <person name="Koehler G."/>
            <person name="Ransdell A.S."/>
            <person name="Younus H."/>
            <person name="Chow J."/>
            <person name="Chiniquy J."/>
            <person name="Lipzen A."/>
            <person name="Tritt A."/>
            <person name="Sun H."/>
            <person name="Haridas S."/>
            <person name="LaButti K."/>
            <person name="Ohm R.A."/>
            <person name="Kues U."/>
            <person name="Blanchette R.A."/>
            <person name="Grigoriev I.V."/>
            <person name="Minto R.E."/>
            <person name="Hibbett D.S."/>
        </authorList>
    </citation>
    <scope>NUCLEOTIDE SEQUENCE [LARGE SCALE GENOMIC DNA]</scope>
    <source>
        <strain evidence="17 18">ATCC 64428</strain>
    </source>
</reference>
<keyword evidence="11 14" id="KW-0472">Membrane</keyword>
<dbReference type="InterPro" id="IPR029058">
    <property type="entry name" value="AB_hydrolase_fold"/>
</dbReference>
<comment type="similarity">
    <text evidence="2">Belongs to the peptidase S9B family.</text>
</comment>
<evidence type="ECO:0000256" key="8">
    <source>
        <dbReference type="ARBA" id="ARBA00022825"/>
    </source>
</evidence>
<dbReference type="InterPro" id="IPR001375">
    <property type="entry name" value="Peptidase_S9_cat"/>
</dbReference>
<sequence>MAPEPEYIPLHGEADGEGDTRSIRSTTSTLVRPHIYYDDGPFEASSSDSSEEDLLLTAKQDVEVQPEPNPSPGAAERGAVFELPVKEKRASSLRVLVIILASLVGAAALIGIVASLTYTGGSGLYHAPGTRKITMEHIFNGTFSPEHVSLHWVKEAGDGVFSVEEGEFIRLVDFKSNKTTDLVNRQDVTDENGEPITKWAEWRLSPDMKHIIVKTDQVKLWRHSSFGNFYVHTIASKETRSLSTPRHPPTATYATWSPKGDVAYVDNGDLYVLPLASGNFDGPIRITTTGSTLQTNAIPDWVYEEEVLGGPFALWFSPDGGKIAFMSFDDTNVDVFQFEVFNPTEDNDAIIPYTTPTKVRYPKPGYTNPTVDAYMFDLEAYVKARPTVSAPHVVALAKSLHRLSWTPRAPSDDRVLMEVAWVSDMRVIVKEVNRNADIGRVVLFDFANDRLRPGVLQGTIARKLGREGEQGDNGWIDATQTIHSLPAALRDKMDGYLDVVPSKDGYNHVALFSPASSSKPIWLTSGSWEVTGKIQGVRVDEKGDGVVYFTAANPLSTSRHLYSVTFTPGAEVKVGKVTALTYDQDATDNVKDRETLYRSSFSPNAGFYLLNYEGPGVPWQKVKASADKGFNLDVGMNEVLVNRTAEYEAPTIVYGTIEIDGIEFNYRETRPPRMDDSGRTKYAVLFQVYGGPASQMVDLTFSPDWHWYLSCRLQYIIVSVDGRGTGYKGRKIRNFVKSNLGFWETHDQIEAGRMWAAKDYVDPKRIGIWGWSYGGFMSSKVAEANAGVHSLAMAVAPVTSWRLYDSIYTERYMNLPDVNPGGYINASITDVEGFKHINYLLAHGTADDNVHFANTAHLLDMFVKAQVRGYRFRIFVDSDHSIRKRGANREVYEFMTDFLIEKWGKGGKRRGW</sequence>
<accession>A0A0D7AM90</accession>
<dbReference type="GO" id="GO:0005774">
    <property type="term" value="C:vacuolar membrane"/>
    <property type="evidence" value="ECO:0007669"/>
    <property type="project" value="UniProtKB-SubCell"/>
</dbReference>
<dbReference type="PANTHER" id="PTHR11731:SF200">
    <property type="entry name" value="DIPEPTIDYL PEPTIDASE 10, ISOFORM B"/>
    <property type="match status" value="1"/>
</dbReference>
<dbReference type="GO" id="GO:0004177">
    <property type="term" value="F:aminopeptidase activity"/>
    <property type="evidence" value="ECO:0007669"/>
    <property type="project" value="UniProtKB-KW"/>
</dbReference>
<keyword evidence="4" id="KW-0926">Vacuole</keyword>
<dbReference type="GO" id="GO:0005886">
    <property type="term" value="C:plasma membrane"/>
    <property type="evidence" value="ECO:0007669"/>
    <property type="project" value="TreeGrafter"/>
</dbReference>
<dbReference type="GO" id="GO:0006508">
    <property type="term" value="P:proteolysis"/>
    <property type="evidence" value="ECO:0007669"/>
    <property type="project" value="UniProtKB-KW"/>
</dbReference>
<evidence type="ECO:0000256" key="2">
    <source>
        <dbReference type="ARBA" id="ARBA00006150"/>
    </source>
</evidence>
<name>A0A0D7AM90_9AGAR</name>
<evidence type="ECO:0000259" key="16">
    <source>
        <dbReference type="Pfam" id="PF00930"/>
    </source>
</evidence>
<evidence type="ECO:0000256" key="13">
    <source>
        <dbReference type="SAM" id="MobiDB-lite"/>
    </source>
</evidence>
<feature type="domain" description="Dipeptidylpeptidase IV N-terminal" evidence="16">
    <location>
        <begin position="205"/>
        <end position="619"/>
    </location>
</feature>
<dbReference type="InterPro" id="IPR050278">
    <property type="entry name" value="Serine_Prot_S9B/DPPIV"/>
</dbReference>
<dbReference type="GO" id="GO:0008239">
    <property type="term" value="F:dipeptidyl-peptidase activity"/>
    <property type="evidence" value="ECO:0007669"/>
    <property type="project" value="TreeGrafter"/>
</dbReference>
<dbReference type="Proteomes" id="UP000054144">
    <property type="component" value="Unassembled WGS sequence"/>
</dbReference>
<evidence type="ECO:0000256" key="7">
    <source>
        <dbReference type="ARBA" id="ARBA00022801"/>
    </source>
</evidence>
<comment type="subcellular location">
    <subcellularLocation>
        <location evidence="1">Vacuole membrane</location>
        <topology evidence="1">Single-pass type II membrane protein</topology>
    </subcellularLocation>
</comment>
<feature type="domain" description="Peptidase S9 prolyl oligopeptidase catalytic" evidence="15">
    <location>
        <begin position="704"/>
        <end position="904"/>
    </location>
</feature>
<evidence type="ECO:0000256" key="6">
    <source>
        <dbReference type="ARBA" id="ARBA00022692"/>
    </source>
</evidence>
<dbReference type="OrthoDB" id="16520at2759"/>
<evidence type="ECO:0000256" key="5">
    <source>
        <dbReference type="ARBA" id="ARBA00022670"/>
    </source>
</evidence>
<evidence type="ECO:0000256" key="3">
    <source>
        <dbReference type="ARBA" id="ARBA00022438"/>
    </source>
</evidence>
<keyword evidence="10 14" id="KW-1133">Transmembrane helix</keyword>
<gene>
    <name evidence="17" type="ORF">FISHEDRAFT_70393</name>
</gene>
<dbReference type="Pfam" id="PF00930">
    <property type="entry name" value="DPPIV_N"/>
    <property type="match status" value="1"/>
</dbReference>
<proteinExistence type="inferred from homology"/>
<keyword evidence="9" id="KW-0735">Signal-anchor</keyword>
<dbReference type="PANTHER" id="PTHR11731">
    <property type="entry name" value="PROTEASE FAMILY S9B,C DIPEPTIDYL-PEPTIDASE IV-RELATED"/>
    <property type="match status" value="1"/>
</dbReference>
<dbReference type="InterPro" id="IPR002469">
    <property type="entry name" value="Peptidase_S9B_N"/>
</dbReference>
<evidence type="ECO:0000256" key="12">
    <source>
        <dbReference type="ARBA" id="ARBA00023180"/>
    </source>
</evidence>
<evidence type="ECO:0000256" key="14">
    <source>
        <dbReference type="SAM" id="Phobius"/>
    </source>
</evidence>
<keyword evidence="6 14" id="KW-0812">Transmembrane</keyword>
<dbReference type="SUPFAM" id="SSF53474">
    <property type="entry name" value="alpha/beta-Hydrolases"/>
    <property type="match status" value="1"/>
</dbReference>
<evidence type="ECO:0000256" key="11">
    <source>
        <dbReference type="ARBA" id="ARBA00023136"/>
    </source>
</evidence>